<dbReference type="InterPro" id="IPR036388">
    <property type="entry name" value="WH-like_DNA-bd_sf"/>
</dbReference>
<dbReference type="PANTHER" id="PTHR30537">
    <property type="entry name" value="HTH-TYPE TRANSCRIPTIONAL REGULATOR"/>
    <property type="match status" value="1"/>
</dbReference>
<accession>A0A5E4WIA5</accession>
<dbReference type="CDD" id="cd08432">
    <property type="entry name" value="PBP2_GcdR_TrpI_HvrB_AmpR_like"/>
    <property type="match status" value="1"/>
</dbReference>
<dbReference type="EMBL" id="CABPSB010000011">
    <property type="protein sequence ID" value="VVE23324.1"/>
    <property type="molecule type" value="Genomic_DNA"/>
</dbReference>
<comment type="similarity">
    <text evidence="1">Belongs to the LysR transcriptional regulatory family.</text>
</comment>
<keyword evidence="3" id="KW-0238">DNA-binding</keyword>
<dbReference type="GO" id="GO:0043565">
    <property type="term" value="F:sequence-specific DNA binding"/>
    <property type="evidence" value="ECO:0007669"/>
    <property type="project" value="TreeGrafter"/>
</dbReference>
<protein>
    <submittedName>
        <fullName evidence="6">LysR family transcriptional regulator</fullName>
    </submittedName>
</protein>
<evidence type="ECO:0000256" key="1">
    <source>
        <dbReference type="ARBA" id="ARBA00009437"/>
    </source>
</evidence>
<dbReference type="InterPro" id="IPR000847">
    <property type="entry name" value="LysR_HTH_N"/>
</dbReference>
<name>A0A5E4WIA5_9BURK</name>
<dbReference type="RefSeq" id="WP_150669837.1">
    <property type="nucleotide sequence ID" value="NZ_CABPSB010000011.1"/>
</dbReference>
<dbReference type="Gene3D" id="1.10.10.10">
    <property type="entry name" value="Winged helix-like DNA-binding domain superfamily/Winged helix DNA-binding domain"/>
    <property type="match status" value="1"/>
</dbReference>
<keyword evidence="4" id="KW-0804">Transcription</keyword>
<dbReference type="PANTHER" id="PTHR30537:SF74">
    <property type="entry name" value="HTH-TYPE TRANSCRIPTIONAL REGULATOR TRPI"/>
    <property type="match status" value="1"/>
</dbReference>
<reference evidence="6 7" key="1">
    <citation type="submission" date="2019-08" db="EMBL/GenBank/DDBJ databases">
        <authorList>
            <person name="Peeters C."/>
        </authorList>
    </citation>
    <scope>NUCLEOTIDE SEQUENCE [LARGE SCALE GENOMIC DNA]</scope>
    <source>
        <strain evidence="6 7">LMG 31108</strain>
    </source>
</reference>
<dbReference type="Proteomes" id="UP000406256">
    <property type="component" value="Unassembled WGS sequence"/>
</dbReference>
<proteinExistence type="inferred from homology"/>
<dbReference type="AlphaFoldDB" id="A0A5E4WIA5"/>
<keyword evidence="2" id="KW-0805">Transcription regulation</keyword>
<dbReference type="InterPro" id="IPR036390">
    <property type="entry name" value="WH_DNA-bd_sf"/>
</dbReference>
<dbReference type="GO" id="GO:0003700">
    <property type="term" value="F:DNA-binding transcription factor activity"/>
    <property type="evidence" value="ECO:0007669"/>
    <property type="project" value="InterPro"/>
</dbReference>
<dbReference type="OrthoDB" id="6787458at2"/>
<dbReference type="Gene3D" id="3.40.190.10">
    <property type="entry name" value="Periplasmic binding protein-like II"/>
    <property type="match status" value="2"/>
</dbReference>
<gene>
    <name evidence="6" type="ORF">PAN31108_03246</name>
</gene>
<evidence type="ECO:0000256" key="3">
    <source>
        <dbReference type="ARBA" id="ARBA00023125"/>
    </source>
</evidence>
<dbReference type="Pfam" id="PF03466">
    <property type="entry name" value="LysR_substrate"/>
    <property type="match status" value="1"/>
</dbReference>
<evidence type="ECO:0000256" key="2">
    <source>
        <dbReference type="ARBA" id="ARBA00023015"/>
    </source>
</evidence>
<organism evidence="6 7">
    <name type="scientific">Pandoraea anhela</name>
    <dbReference type="NCBI Taxonomy" id="2508295"/>
    <lineage>
        <taxon>Bacteria</taxon>
        <taxon>Pseudomonadati</taxon>
        <taxon>Pseudomonadota</taxon>
        <taxon>Betaproteobacteria</taxon>
        <taxon>Burkholderiales</taxon>
        <taxon>Burkholderiaceae</taxon>
        <taxon>Pandoraea</taxon>
    </lineage>
</organism>
<feature type="domain" description="HTH lysR-type" evidence="5">
    <location>
        <begin position="5"/>
        <end position="62"/>
    </location>
</feature>
<evidence type="ECO:0000313" key="7">
    <source>
        <dbReference type="Proteomes" id="UP000406256"/>
    </source>
</evidence>
<keyword evidence="7" id="KW-1185">Reference proteome</keyword>
<evidence type="ECO:0000259" key="5">
    <source>
        <dbReference type="PROSITE" id="PS50931"/>
    </source>
</evidence>
<evidence type="ECO:0000256" key="4">
    <source>
        <dbReference type="ARBA" id="ARBA00023163"/>
    </source>
</evidence>
<dbReference type="PRINTS" id="PR00039">
    <property type="entry name" value="HTHLYSR"/>
</dbReference>
<dbReference type="SUPFAM" id="SSF46785">
    <property type="entry name" value="Winged helix' DNA-binding domain"/>
    <property type="match status" value="1"/>
</dbReference>
<dbReference type="FunFam" id="1.10.10.10:FF:000001">
    <property type="entry name" value="LysR family transcriptional regulator"/>
    <property type="match status" value="1"/>
</dbReference>
<dbReference type="InterPro" id="IPR058163">
    <property type="entry name" value="LysR-type_TF_proteobact-type"/>
</dbReference>
<sequence>MSRLPSLRALRAFQVAGTHLNLADAAEELFITPSGVSHQIRQLEEELGTKLFNRTGRGLELTERGAELLPTLTAIFDTLAAAVSDFKTHRAASAVTISMPASFASRWFIPNLGKFEAAHPDIDLRLLCQDTNDARTRKELDCIIRFGQADWPGFREHLLFSEQLVVVCNPRLLRGASRLTPEDVTGFRLLKVESQPNEWERWARCTGVPIGKKTRTLTFETRELALQGAFEGLGLALAGVGEITDDLRHGRLTVALDSKPMASGPYFLLVSDLRSGSPAVKALSAWLQAEFSDAAQR</sequence>
<dbReference type="GO" id="GO:0006351">
    <property type="term" value="P:DNA-templated transcription"/>
    <property type="evidence" value="ECO:0007669"/>
    <property type="project" value="TreeGrafter"/>
</dbReference>
<dbReference type="Pfam" id="PF00126">
    <property type="entry name" value="HTH_1"/>
    <property type="match status" value="1"/>
</dbReference>
<dbReference type="InterPro" id="IPR005119">
    <property type="entry name" value="LysR_subst-bd"/>
</dbReference>
<evidence type="ECO:0000313" key="6">
    <source>
        <dbReference type="EMBL" id="VVE23324.1"/>
    </source>
</evidence>
<dbReference type="SUPFAM" id="SSF53850">
    <property type="entry name" value="Periplasmic binding protein-like II"/>
    <property type="match status" value="1"/>
</dbReference>
<dbReference type="PROSITE" id="PS50931">
    <property type="entry name" value="HTH_LYSR"/>
    <property type="match status" value="1"/>
</dbReference>